<organism evidence="1 2">
    <name type="scientific">Eretmocerus hayati</name>
    <dbReference type="NCBI Taxonomy" id="131215"/>
    <lineage>
        <taxon>Eukaryota</taxon>
        <taxon>Metazoa</taxon>
        <taxon>Ecdysozoa</taxon>
        <taxon>Arthropoda</taxon>
        <taxon>Hexapoda</taxon>
        <taxon>Insecta</taxon>
        <taxon>Pterygota</taxon>
        <taxon>Neoptera</taxon>
        <taxon>Endopterygota</taxon>
        <taxon>Hymenoptera</taxon>
        <taxon>Apocrita</taxon>
        <taxon>Proctotrupomorpha</taxon>
        <taxon>Chalcidoidea</taxon>
        <taxon>Aphelinidae</taxon>
        <taxon>Aphelininae</taxon>
        <taxon>Eretmocerus</taxon>
    </lineage>
</organism>
<sequence length="267" mass="30559">MQEVKEAIGLDKVDLSGKLLLIREHHKTNANFILNSIISHCKDENSMTCLLLFHNTFGHFHNIGMKLGYNLRKESTSRVKVVEALKIISKNIHQISGVQCDDPPRFDIGNNNNDLVQKLAQVVKTEFFNASKEYDSQKIYIIIDDLSHLFDMGLETEDVWLFIRHLRSLVEQEPSLVMCIATHVYEATEELCQSNVLAMSLQYFAELVVDVLPLGSGYSKDISGKMIVSWKSPIERLKFRWPEKSTHLFKLYDQKVKLFAPGSSLVM</sequence>
<gene>
    <name evidence="1" type="ORF">QAD02_019397</name>
</gene>
<evidence type="ECO:0000313" key="2">
    <source>
        <dbReference type="Proteomes" id="UP001239111"/>
    </source>
</evidence>
<dbReference type="Proteomes" id="UP001239111">
    <property type="component" value="Chromosome 1"/>
</dbReference>
<protein>
    <submittedName>
        <fullName evidence="1">Uncharacterized protein</fullName>
    </submittedName>
</protein>
<keyword evidence="2" id="KW-1185">Reference proteome</keyword>
<evidence type="ECO:0000313" key="1">
    <source>
        <dbReference type="EMBL" id="KAJ8683605.1"/>
    </source>
</evidence>
<reference evidence="1" key="1">
    <citation type="submission" date="2023-04" db="EMBL/GenBank/DDBJ databases">
        <title>A chromosome-level genome assembly of the parasitoid wasp Eretmocerus hayati.</title>
        <authorList>
            <person name="Zhong Y."/>
            <person name="Liu S."/>
            <person name="Liu Y."/>
        </authorList>
    </citation>
    <scope>NUCLEOTIDE SEQUENCE</scope>
    <source>
        <strain evidence="1">ZJU_SS_LIU_2023</strain>
    </source>
</reference>
<comment type="caution">
    <text evidence="1">The sequence shown here is derived from an EMBL/GenBank/DDBJ whole genome shotgun (WGS) entry which is preliminary data.</text>
</comment>
<proteinExistence type="predicted"/>
<dbReference type="EMBL" id="CM056741">
    <property type="protein sequence ID" value="KAJ8683605.1"/>
    <property type="molecule type" value="Genomic_DNA"/>
</dbReference>
<accession>A0ACC2PJ31</accession>
<name>A0ACC2PJ31_9HYME</name>